<accession>A0A3E1NHT0</accession>
<keyword evidence="3" id="KW-1185">Reference proteome</keyword>
<proteinExistence type="predicted"/>
<gene>
    <name evidence="2" type="ORF">DXN05_15685</name>
</gene>
<protein>
    <recommendedName>
        <fullName evidence="4">DUF4468 domain-containing protein</fullName>
    </recommendedName>
</protein>
<sequence>MKLIQGITVLAAVCFMLPAANAKDNTGLYMSAGDFETQALKYTDNYVIRTSPLFSPYKIKVLKAGDVTVLFKDDVYGYRDSKKQDYRFFNEAEYKIINTKGLYLYSRRTTTVKGKIRETHTQYYFSENASAPLKTLSIYHLKQAYPNNAALHDALDAQFRYDQDLAQYDNYQKHYKLVGLMERFVKQS</sequence>
<evidence type="ECO:0000256" key="1">
    <source>
        <dbReference type="SAM" id="SignalP"/>
    </source>
</evidence>
<name>A0A3E1NHT0_9BACT</name>
<dbReference type="OrthoDB" id="946740at2"/>
<evidence type="ECO:0000313" key="3">
    <source>
        <dbReference type="Proteomes" id="UP000261284"/>
    </source>
</evidence>
<evidence type="ECO:0000313" key="2">
    <source>
        <dbReference type="EMBL" id="RFM27457.1"/>
    </source>
</evidence>
<reference evidence="2 3" key="1">
    <citation type="submission" date="2018-08" db="EMBL/GenBank/DDBJ databases">
        <title>Chitinophagaceae sp. K23C18032701, a novel bacterium isolated from forest soil.</title>
        <authorList>
            <person name="Wang C."/>
        </authorList>
    </citation>
    <scope>NUCLEOTIDE SEQUENCE [LARGE SCALE GENOMIC DNA]</scope>
    <source>
        <strain evidence="2 3">K23C18032701</strain>
    </source>
</reference>
<dbReference type="AlphaFoldDB" id="A0A3E1NHT0"/>
<dbReference type="RefSeq" id="WP_116848215.1">
    <property type="nucleotide sequence ID" value="NZ_QTJU01000005.1"/>
</dbReference>
<comment type="caution">
    <text evidence="2">The sequence shown here is derived from an EMBL/GenBank/DDBJ whole genome shotgun (WGS) entry which is preliminary data.</text>
</comment>
<organism evidence="2 3">
    <name type="scientific">Deminuibacter soli</name>
    <dbReference type="NCBI Taxonomy" id="2291815"/>
    <lineage>
        <taxon>Bacteria</taxon>
        <taxon>Pseudomonadati</taxon>
        <taxon>Bacteroidota</taxon>
        <taxon>Chitinophagia</taxon>
        <taxon>Chitinophagales</taxon>
        <taxon>Chitinophagaceae</taxon>
        <taxon>Deminuibacter</taxon>
    </lineage>
</organism>
<evidence type="ECO:0008006" key="4">
    <source>
        <dbReference type="Google" id="ProtNLM"/>
    </source>
</evidence>
<dbReference type="Proteomes" id="UP000261284">
    <property type="component" value="Unassembled WGS sequence"/>
</dbReference>
<feature type="signal peptide" evidence="1">
    <location>
        <begin position="1"/>
        <end position="22"/>
    </location>
</feature>
<feature type="chain" id="PRO_5017767632" description="DUF4468 domain-containing protein" evidence="1">
    <location>
        <begin position="23"/>
        <end position="188"/>
    </location>
</feature>
<dbReference type="EMBL" id="QTJU01000005">
    <property type="protein sequence ID" value="RFM27457.1"/>
    <property type="molecule type" value="Genomic_DNA"/>
</dbReference>
<keyword evidence="1" id="KW-0732">Signal</keyword>